<sequence length="84" mass="9464">ELSGGYLMWDYIDDEPIPLTRRGYPFGTIPHMACQIPFQSSNSIPSISGVREQRLSWKRTTSETRSTPFKAALGNEITPKNATF</sequence>
<gene>
    <name evidence="1" type="ORF">MYCIT1_LOCUS28783</name>
</gene>
<comment type="caution">
    <text evidence="1">The sequence shown here is derived from an EMBL/GenBank/DDBJ whole genome shotgun (WGS) entry which is preliminary data.</text>
</comment>
<feature type="non-terminal residue" evidence="1">
    <location>
        <position position="1"/>
    </location>
</feature>
<dbReference type="Proteomes" id="UP001295794">
    <property type="component" value="Unassembled WGS sequence"/>
</dbReference>
<proteinExistence type="predicted"/>
<organism evidence="1 2">
    <name type="scientific">Mycena citricolor</name>
    <dbReference type="NCBI Taxonomy" id="2018698"/>
    <lineage>
        <taxon>Eukaryota</taxon>
        <taxon>Fungi</taxon>
        <taxon>Dikarya</taxon>
        <taxon>Basidiomycota</taxon>
        <taxon>Agaricomycotina</taxon>
        <taxon>Agaricomycetes</taxon>
        <taxon>Agaricomycetidae</taxon>
        <taxon>Agaricales</taxon>
        <taxon>Marasmiineae</taxon>
        <taxon>Mycenaceae</taxon>
        <taxon>Mycena</taxon>
    </lineage>
</organism>
<protein>
    <submittedName>
        <fullName evidence="1">Uncharacterized protein</fullName>
    </submittedName>
</protein>
<keyword evidence="2" id="KW-1185">Reference proteome</keyword>
<evidence type="ECO:0000313" key="2">
    <source>
        <dbReference type="Proteomes" id="UP001295794"/>
    </source>
</evidence>
<accession>A0AAD2K4Z7</accession>
<feature type="non-terminal residue" evidence="1">
    <location>
        <position position="84"/>
    </location>
</feature>
<dbReference type="EMBL" id="CAVNYO010000434">
    <property type="protein sequence ID" value="CAK5279008.1"/>
    <property type="molecule type" value="Genomic_DNA"/>
</dbReference>
<dbReference type="AlphaFoldDB" id="A0AAD2K4Z7"/>
<reference evidence="1" key="1">
    <citation type="submission" date="2023-11" db="EMBL/GenBank/DDBJ databases">
        <authorList>
            <person name="De Vega J J."/>
            <person name="De Vega J J."/>
        </authorList>
    </citation>
    <scope>NUCLEOTIDE SEQUENCE</scope>
</reference>
<name>A0AAD2K4Z7_9AGAR</name>
<evidence type="ECO:0000313" key="1">
    <source>
        <dbReference type="EMBL" id="CAK5279008.1"/>
    </source>
</evidence>